<organism evidence="1 2">
    <name type="scientific">Steinernema carpocapsae</name>
    <name type="common">Entomopathogenic nematode</name>
    <dbReference type="NCBI Taxonomy" id="34508"/>
    <lineage>
        <taxon>Eukaryota</taxon>
        <taxon>Metazoa</taxon>
        <taxon>Ecdysozoa</taxon>
        <taxon>Nematoda</taxon>
        <taxon>Chromadorea</taxon>
        <taxon>Rhabditida</taxon>
        <taxon>Tylenchina</taxon>
        <taxon>Panagrolaimomorpha</taxon>
        <taxon>Strongyloidoidea</taxon>
        <taxon>Steinernematidae</taxon>
        <taxon>Steinernema</taxon>
    </lineage>
</organism>
<reference evidence="1 2" key="2">
    <citation type="journal article" date="2019" name="G3 (Bethesda)">
        <title>Hybrid Assembly of the Genome of the Entomopathogenic Nematode Steinernema carpocapsae Identifies the X-Chromosome.</title>
        <authorList>
            <person name="Serra L."/>
            <person name="Macchietto M."/>
            <person name="Macias-Munoz A."/>
            <person name="McGill C.J."/>
            <person name="Rodriguez I.M."/>
            <person name="Rodriguez B."/>
            <person name="Murad R."/>
            <person name="Mortazavi A."/>
        </authorList>
    </citation>
    <scope>NUCLEOTIDE SEQUENCE [LARGE SCALE GENOMIC DNA]</scope>
    <source>
        <strain evidence="1 2">ALL</strain>
    </source>
</reference>
<accession>A0A4U5MUD6</accession>
<dbReference type="EMBL" id="AZBU02000006">
    <property type="protein sequence ID" value="TKR73152.1"/>
    <property type="molecule type" value="Genomic_DNA"/>
</dbReference>
<dbReference type="AlphaFoldDB" id="A0A4U5MUD6"/>
<name>A0A4U5MUD6_STECR</name>
<sequence>MMTRKGSSQNLFLSPRVFATFQKEEVIVDERQDHSVTAYRKGSNQPRKEVSWICGKNSQACAAALLHQQPSEEDNAQMVVSQNFYDVSMSTLDANRISAGCDEPLRPIALRIHLNVCAREQTMQAEGPSTQAALFQRLFCKRRTFLNHCPTAEICIKTYAWNAAKPRRRVHFSAAAAAPSLAILKCVERHEERKKKTSVRIERDCVYAAGRLPEPADRERILINTTKIQIVKTLKCDYLLDVDHKNMTSQPNALPKIARAHTKNREIPALISGESKSLTQQSTESTMLNRLRRLVAAAVS</sequence>
<evidence type="ECO:0000313" key="1">
    <source>
        <dbReference type="EMBL" id="TKR73152.1"/>
    </source>
</evidence>
<proteinExistence type="predicted"/>
<comment type="caution">
    <text evidence="1">The sequence shown here is derived from an EMBL/GenBank/DDBJ whole genome shotgun (WGS) entry which is preliminary data.</text>
</comment>
<keyword evidence="2" id="KW-1185">Reference proteome</keyword>
<evidence type="ECO:0000313" key="2">
    <source>
        <dbReference type="Proteomes" id="UP000298663"/>
    </source>
</evidence>
<dbReference type="Proteomes" id="UP000298663">
    <property type="component" value="Unassembled WGS sequence"/>
</dbReference>
<protein>
    <submittedName>
        <fullName evidence="1">Uncharacterized protein</fullName>
    </submittedName>
</protein>
<gene>
    <name evidence="1" type="ORF">L596_020494</name>
</gene>
<reference evidence="1 2" key="1">
    <citation type="journal article" date="2015" name="Genome Biol.">
        <title>Comparative genomics of Steinernema reveals deeply conserved gene regulatory networks.</title>
        <authorList>
            <person name="Dillman A.R."/>
            <person name="Macchietto M."/>
            <person name="Porter C.F."/>
            <person name="Rogers A."/>
            <person name="Williams B."/>
            <person name="Antoshechkin I."/>
            <person name="Lee M.M."/>
            <person name="Goodwin Z."/>
            <person name="Lu X."/>
            <person name="Lewis E.E."/>
            <person name="Goodrich-Blair H."/>
            <person name="Stock S.P."/>
            <person name="Adams B.J."/>
            <person name="Sternberg P.W."/>
            <person name="Mortazavi A."/>
        </authorList>
    </citation>
    <scope>NUCLEOTIDE SEQUENCE [LARGE SCALE GENOMIC DNA]</scope>
    <source>
        <strain evidence="1 2">ALL</strain>
    </source>
</reference>